<sequence>MASGGSLIPGAEEAFLRIITSARRSELHLIQPHYLHGASLIIGDFRILGYSKPEEPISCSESPIGGTITYFHDWVYATRAIFQWLKEIRGPEADQTDVNTDELLRVFEEDSDVAGSAFFDADDLGGTGSPSGYPAYGYLVKIR</sequence>
<dbReference type="EMBL" id="KN293993">
    <property type="protein sequence ID" value="EEH37938.2"/>
    <property type="molecule type" value="Genomic_DNA"/>
</dbReference>
<dbReference type="eggNOG" id="ENOG502RQCZ">
    <property type="taxonomic scope" value="Eukaryota"/>
</dbReference>
<evidence type="ECO:0000313" key="1">
    <source>
        <dbReference type="EMBL" id="EEH37938.2"/>
    </source>
</evidence>
<dbReference type="OrthoDB" id="10579921at2759"/>
<dbReference type="HOGENOM" id="CLU_1806772_0_0_1"/>
<keyword evidence="2" id="KW-1185">Reference proteome</keyword>
<organism evidence="1 2">
    <name type="scientific">Paracoccidioides lutzii (strain ATCC MYA-826 / Pb01)</name>
    <name type="common">Paracoccidioides brasiliensis</name>
    <dbReference type="NCBI Taxonomy" id="502779"/>
    <lineage>
        <taxon>Eukaryota</taxon>
        <taxon>Fungi</taxon>
        <taxon>Dikarya</taxon>
        <taxon>Ascomycota</taxon>
        <taxon>Pezizomycotina</taxon>
        <taxon>Eurotiomycetes</taxon>
        <taxon>Eurotiomycetidae</taxon>
        <taxon>Onygenales</taxon>
        <taxon>Ajellomycetaceae</taxon>
        <taxon>Paracoccidioides</taxon>
    </lineage>
</organism>
<gene>
    <name evidence="1" type="ORF">PAAG_00859</name>
</gene>
<dbReference type="VEuPathDB" id="FungiDB:PAAG_00859"/>
<evidence type="ECO:0000313" key="2">
    <source>
        <dbReference type="Proteomes" id="UP000002059"/>
    </source>
</evidence>
<name>C1GQR4_PARBA</name>
<dbReference type="RefSeq" id="XP_015700942.1">
    <property type="nucleotide sequence ID" value="XM_015844161.1"/>
</dbReference>
<dbReference type="Proteomes" id="UP000002059">
    <property type="component" value="Partially assembled WGS sequence"/>
</dbReference>
<proteinExistence type="predicted"/>
<dbReference type="GeneID" id="9100587"/>
<dbReference type="KEGG" id="pbl:PAAG_00859"/>
<dbReference type="AlphaFoldDB" id="C1GQR4"/>
<protein>
    <submittedName>
        <fullName evidence="1">Uncharacterized protein</fullName>
    </submittedName>
</protein>
<accession>C1GQR4</accession>
<reference evidence="1 2" key="1">
    <citation type="journal article" date="2011" name="PLoS Genet.">
        <title>Comparative genomic analysis of human fungal pathogens causing paracoccidioidomycosis.</title>
        <authorList>
            <person name="Desjardins C.A."/>
            <person name="Champion M.D."/>
            <person name="Holder J.W."/>
            <person name="Muszewska A."/>
            <person name="Goldberg J."/>
            <person name="Bailao A.M."/>
            <person name="Brigido M.M."/>
            <person name="Ferreira M.E."/>
            <person name="Garcia A.M."/>
            <person name="Grynberg M."/>
            <person name="Gujja S."/>
            <person name="Heiman D.I."/>
            <person name="Henn M.R."/>
            <person name="Kodira C.D."/>
            <person name="Leon-Narvaez H."/>
            <person name="Longo L.V."/>
            <person name="Ma L.J."/>
            <person name="Malavazi I."/>
            <person name="Matsuo A.L."/>
            <person name="Morais F.V."/>
            <person name="Pereira M."/>
            <person name="Rodriguez-Brito S."/>
            <person name="Sakthikumar S."/>
            <person name="Salem-Izacc S.M."/>
            <person name="Sykes S.M."/>
            <person name="Teixeira M.M."/>
            <person name="Vallejo M.C."/>
            <person name="Walter M.E."/>
            <person name="Yandava C."/>
            <person name="Young S."/>
            <person name="Zeng Q."/>
            <person name="Zucker J."/>
            <person name="Felipe M.S."/>
            <person name="Goldman G.H."/>
            <person name="Haas B.J."/>
            <person name="McEwen J.G."/>
            <person name="Nino-Vega G."/>
            <person name="Puccia R."/>
            <person name="San-Blas G."/>
            <person name="Soares C.M."/>
            <person name="Birren B.W."/>
            <person name="Cuomo C.A."/>
        </authorList>
    </citation>
    <scope>NUCLEOTIDE SEQUENCE [LARGE SCALE GENOMIC DNA]</scope>
    <source>
        <strain evidence="2">ATCC MYA-826 / Pb01</strain>
    </source>
</reference>